<evidence type="ECO:0000259" key="1">
    <source>
        <dbReference type="Pfam" id="PF03869"/>
    </source>
</evidence>
<dbReference type="Proteomes" id="UP000273143">
    <property type="component" value="Chromosome"/>
</dbReference>
<dbReference type="Pfam" id="PF03869">
    <property type="entry name" value="Arc"/>
    <property type="match status" value="1"/>
</dbReference>
<organism evidence="2 3">
    <name type="scientific">Entomomonas moraniae</name>
    <dbReference type="NCBI Taxonomy" id="2213226"/>
    <lineage>
        <taxon>Bacteria</taxon>
        <taxon>Pseudomonadati</taxon>
        <taxon>Pseudomonadota</taxon>
        <taxon>Gammaproteobacteria</taxon>
        <taxon>Pseudomonadales</taxon>
        <taxon>Pseudomonadaceae</taxon>
        <taxon>Entomomonas</taxon>
    </lineage>
</organism>
<dbReference type="InterPro" id="IPR005569">
    <property type="entry name" value="Arc_DNA-bd_dom"/>
</dbReference>
<dbReference type="InterPro" id="IPR010985">
    <property type="entry name" value="Ribbon_hlx_hlx"/>
</dbReference>
<accession>A0A3Q9JH16</accession>
<keyword evidence="2" id="KW-0238">DNA-binding</keyword>
<feature type="domain" description="Arc-like DNA binding" evidence="1">
    <location>
        <begin position="10"/>
        <end position="41"/>
    </location>
</feature>
<keyword evidence="3" id="KW-1185">Reference proteome</keyword>
<dbReference type="InterPro" id="IPR013321">
    <property type="entry name" value="Arc_rbn_hlx_hlx"/>
</dbReference>
<evidence type="ECO:0000313" key="2">
    <source>
        <dbReference type="EMBL" id="AZS49344.1"/>
    </source>
</evidence>
<dbReference type="EMBL" id="CP029822">
    <property type="protein sequence ID" value="AZS49344.1"/>
    <property type="molecule type" value="Genomic_DNA"/>
</dbReference>
<reference evidence="3" key="1">
    <citation type="submission" date="2018-06" db="EMBL/GenBank/DDBJ databases">
        <title>Complete genome of Pseudomonas insecticola strain QZS01.</title>
        <authorList>
            <person name="Wang J."/>
            <person name="Su Q."/>
        </authorList>
    </citation>
    <scope>NUCLEOTIDE SEQUENCE [LARGE SCALE GENOMIC DNA]</scope>
    <source>
        <strain evidence="3">QZS01</strain>
    </source>
</reference>
<dbReference type="SUPFAM" id="SSF47598">
    <property type="entry name" value="Ribbon-helix-helix"/>
    <property type="match status" value="1"/>
</dbReference>
<gene>
    <name evidence="2" type="ORF">DM558_00480</name>
</gene>
<dbReference type="AlphaFoldDB" id="A0A3Q9JH16"/>
<dbReference type="Gene3D" id="1.10.1220.10">
    <property type="entry name" value="Met repressor-like"/>
    <property type="match status" value="1"/>
</dbReference>
<dbReference type="RefSeq" id="WP_127161561.1">
    <property type="nucleotide sequence ID" value="NZ_CP029822.1"/>
</dbReference>
<dbReference type="KEGG" id="emo:DM558_00480"/>
<dbReference type="GO" id="GO:0003677">
    <property type="term" value="F:DNA binding"/>
    <property type="evidence" value="ECO:0007669"/>
    <property type="project" value="UniProtKB-KW"/>
</dbReference>
<sequence>MQKEIVRTQVRFPSDIMESLKEWARKDGRSMNSLLVQVVKEEKKRREINEGKN</sequence>
<name>A0A3Q9JH16_9GAMM</name>
<dbReference type="GO" id="GO:0006355">
    <property type="term" value="P:regulation of DNA-templated transcription"/>
    <property type="evidence" value="ECO:0007669"/>
    <property type="project" value="InterPro"/>
</dbReference>
<proteinExistence type="predicted"/>
<protein>
    <submittedName>
        <fullName evidence="2">Arc family DNA-binding protein</fullName>
    </submittedName>
</protein>
<evidence type="ECO:0000313" key="3">
    <source>
        <dbReference type="Proteomes" id="UP000273143"/>
    </source>
</evidence>